<dbReference type="Gene3D" id="2.60.120.10">
    <property type="entry name" value="Jelly Rolls"/>
    <property type="match status" value="1"/>
</dbReference>
<evidence type="ECO:0000313" key="6">
    <source>
        <dbReference type="EMBL" id="MDT0321724.1"/>
    </source>
</evidence>
<organism evidence="6 7">
    <name type="scientific">Streptomyces millisiae</name>
    <dbReference type="NCBI Taxonomy" id="3075542"/>
    <lineage>
        <taxon>Bacteria</taxon>
        <taxon>Bacillati</taxon>
        <taxon>Actinomycetota</taxon>
        <taxon>Actinomycetes</taxon>
        <taxon>Kitasatosporales</taxon>
        <taxon>Streptomycetaceae</taxon>
        <taxon>Streptomyces</taxon>
    </lineage>
</organism>
<dbReference type="PANTHER" id="PTHR12918:SF1">
    <property type="entry name" value="CYSTEINE DIOXYGENASE TYPE 1"/>
    <property type="match status" value="1"/>
</dbReference>
<gene>
    <name evidence="6" type="ORF">RNC47_25665</name>
</gene>
<dbReference type="GO" id="GO:0051213">
    <property type="term" value="F:dioxygenase activity"/>
    <property type="evidence" value="ECO:0007669"/>
    <property type="project" value="UniProtKB-KW"/>
</dbReference>
<dbReference type="PANTHER" id="PTHR12918">
    <property type="entry name" value="CYSTEINE DIOXYGENASE"/>
    <property type="match status" value="1"/>
</dbReference>
<dbReference type="RefSeq" id="WP_311601964.1">
    <property type="nucleotide sequence ID" value="NZ_JAVREM010000046.1"/>
</dbReference>
<dbReference type="InterPro" id="IPR014710">
    <property type="entry name" value="RmlC-like_jellyroll"/>
</dbReference>
<comment type="similarity">
    <text evidence="1">Belongs to the cysteine dioxygenase family.</text>
</comment>
<dbReference type="SUPFAM" id="SSF51182">
    <property type="entry name" value="RmlC-like cupins"/>
    <property type="match status" value="1"/>
</dbReference>
<dbReference type="Proteomes" id="UP001183420">
    <property type="component" value="Unassembled WGS sequence"/>
</dbReference>
<evidence type="ECO:0000256" key="3">
    <source>
        <dbReference type="ARBA" id="ARBA00022964"/>
    </source>
</evidence>
<protein>
    <submittedName>
        <fullName evidence="6">Cysteine dioxygenase family protein</fullName>
    </submittedName>
</protein>
<evidence type="ECO:0000256" key="4">
    <source>
        <dbReference type="ARBA" id="ARBA00023002"/>
    </source>
</evidence>
<accession>A0ABU2LVV4</accession>
<dbReference type="InterPro" id="IPR010300">
    <property type="entry name" value="CDO_1"/>
</dbReference>
<dbReference type="EMBL" id="JAVREM010000046">
    <property type="protein sequence ID" value="MDT0321724.1"/>
    <property type="molecule type" value="Genomic_DNA"/>
</dbReference>
<proteinExistence type="inferred from homology"/>
<keyword evidence="5" id="KW-0408">Iron</keyword>
<name>A0ABU2LVV4_9ACTN</name>
<evidence type="ECO:0000256" key="2">
    <source>
        <dbReference type="ARBA" id="ARBA00022723"/>
    </source>
</evidence>
<comment type="caution">
    <text evidence="6">The sequence shown here is derived from an EMBL/GenBank/DDBJ whole genome shotgun (WGS) entry which is preliminary data.</text>
</comment>
<keyword evidence="3 6" id="KW-0223">Dioxygenase</keyword>
<dbReference type="Pfam" id="PF05995">
    <property type="entry name" value="CDO_I"/>
    <property type="match status" value="1"/>
</dbReference>
<evidence type="ECO:0000256" key="5">
    <source>
        <dbReference type="ARBA" id="ARBA00023004"/>
    </source>
</evidence>
<dbReference type="InterPro" id="IPR011051">
    <property type="entry name" value="RmlC_Cupin_sf"/>
</dbReference>
<sequence>MDNDNAIAGDPLAIPHLLPPAPEHPATVAEFAALATALAGDRECWAPLVRYDPSSRWYHRLRTGPGYEVWLLSWVPGQGSGRHDHGGSSGVYGVLAGALTETTEGPAGSTGRVLTPGSLRVLAPGFVHEVVNASLEPAVSLHVYFPGLTQMRMHPRARSAPVPRDVLAC</sequence>
<evidence type="ECO:0000256" key="1">
    <source>
        <dbReference type="ARBA" id="ARBA00006622"/>
    </source>
</evidence>
<reference evidence="7" key="1">
    <citation type="submission" date="2023-07" db="EMBL/GenBank/DDBJ databases">
        <title>30 novel species of actinomycetes from the DSMZ collection.</title>
        <authorList>
            <person name="Nouioui I."/>
        </authorList>
    </citation>
    <scope>NUCLEOTIDE SEQUENCE [LARGE SCALE GENOMIC DNA]</scope>
    <source>
        <strain evidence="7">DSM 44918</strain>
    </source>
</reference>
<keyword evidence="7" id="KW-1185">Reference proteome</keyword>
<dbReference type="CDD" id="cd10548">
    <property type="entry name" value="cupin_CDO"/>
    <property type="match status" value="1"/>
</dbReference>
<keyword evidence="4" id="KW-0560">Oxidoreductase</keyword>
<keyword evidence="2" id="KW-0479">Metal-binding</keyword>
<evidence type="ECO:0000313" key="7">
    <source>
        <dbReference type="Proteomes" id="UP001183420"/>
    </source>
</evidence>